<comment type="caution">
    <text evidence="12">The sequence shown here is derived from an EMBL/GenBank/DDBJ whole genome shotgun (WGS) entry which is preliminary data.</text>
</comment>
<evidence type="ECO:0000256" key="5">
    <source>
        <dbReference type="ARBA" id="ARBA00022801"/>
    </source>
</evidence>
<dbReference type="InterPro" id="IPR002125">
    <property type="entry name" value="CMP_dCMP_dom"/>
</dbReference>
<keyword evidence="5" id="KW-0378">Hydrolase</keyword>
<reference evidence="12" key="2">
    <citation type="submission" date="2020-11" db="EMBL/GenBank/DDBJ databases">
        <authorList>
            <person name="Cecchin M."/>
            <person name="Marcolungo L."/>
            <person name="Rossato M."/>
            <person name="Girolomoni L."/>
            <person name="Cosentino E."/>
            <person name="Cuine S."/>
            <person name="Li-Beisson Y."/>
            <person name="Delledonne M."/>
            <person name="Ballottari M."/>
        </authorList>
    </citation>
    <scope>NUCLEOTIDE SEQUENCE</scope>
    <source>
        <strain evidence="12">211/11P</strain>
        <tissue evidence="12">Whole cell</tissue>
    </source>
</reference>
<dbReference type="CDD" id="cd01286">
    <property type="entry name" value="deoxycytidylate_deaminase"/>
    <property type="match status" value="1"/>
</dbReference>
<evidence type="ECO:0000256" key="2">
    <source>
        <dbReference type="ARBA" id="ARBA00006576"/>
    </source>
</evidence>
<keyword evidence="10" id="KW-1133">Transmembrane helix</keyword>
<evidence type="ECO:0000256" key="9">
    <source>
        <dbReference type="SAM" id="MobiDB-lite"/>
    </source>
</evidence>
<dbReference type="PANTHER" id="PTHR11086">
    <property type="entry name" value="DEOXYCYTIDYLATE DEAMINASE-RELATED"/>
    <property type="match status" value="1"/>
</dbReference>
<dbReference type="InterPro" id="IPR035105">
    <property type="entry name" value="Deoxycytidylate_deaminase_dom"/>
</dbReference>
<evidence type="ECO:0000256" key="3">
    <source>
        <dbReference type="ARBA" id="ARBA00022723"/>
    </source>
</evidence>
<dbReference type="GO" id="GO:0009165">
    <property type="term" value="P:nucleotide biosynthetic process"/>
    <property type="evidence" value="ECO:0007669"/>
    <property type="project" value="UniProtKB-KW"/>
</dbReference>
<evidence type="ECO:0000256" key="10">
    <source>
        <dbReference type="SAM" id="Phobius"/>
    </source>
</evidence>
<evidence type="ECO:0000256" key="7">
    <source>
        <dbReference type="ARBA" id="ARBA00038938"/>
    </source>
</evidence>
<feature type="compositionally biased region" description="Basic and acidic residues" evidence="9">
    <location>
        <begin position="322"/>
        <end position="333"/>
    </location>
</feature>
<feature type="region of interest" description="Disordered" evidence="9">
    <location>
        <begin position="305"/>
        <end position="366"/>
    </location>
</feature>
<evidence type="ECO:0000256" key="6">
    <source>
        <dbReference type="ARBA" id="ARBA00022833"/>
    </source>
</evidence>
<keyword evidence="10" id="KW-0812">Transmembrane</keyword>
<evidence type="ECO:0000259" key="11">
    <source>
        <dbReference type="PROSITE" id="PS51747"/>
    </source>
</evidence>
<gene>
    <name evidence="12" type="ORF">D9Q98_008662</name>
</gene>
<dbReference type="InterPro" id="IPR016192">
    <property type="entry name" value="APOBEC/CMP_deaminase_Zn-bd"/>
</dbReference>
<proteinExistence type="inferred from homology"/>
<comment type="cofactor">
    <cofactor evidence="1">
        <name>Zn(2+)</name>
        <dbReference type="ChEBI" id="CHEBI:29105"/>
    </cofactor>
</comment>
<evidence type="ECO:0000256" key="8">
    <source>
        <dbReference type="ARBA" id="ARBA00041763"/>
    </source>
</evidence>
<comment type="similarity">
    <text evidence="2">Belongs to the cytidine and deoxycytidylate deaminase family.</text>
</comment>
<keyword evidence="6" id="KW-0862">Zinc</keyword>
<dbReference type="GO" id="GO:0004132">
    <property type="term" value="F:dCMP deaminase activity"/>
    <property type="evidence" value="ECO:0007669"/>
    <property type="project" value="UniProtKB-EC"/>
</dbReference>
<accession>A0A9D4TID7</accession>
<dbReference type="PROSITE" id="PS51747">
    <property type="entry name" value="CYT_DCMP_DEAMINASES_2"/>
    <property type="match status" value="1"/>
</dbReference>
<evidence type="ECO:0000313" key="12">
    <source>
        <dbReference type="EMBL" id="KAI3426289.1"/>
    </source>
</evidence>
<dbReference type="InterPro" id="IPR016193">
    <property type="entry name" value="Cytidine_deaminase-like"/>
</dbReference>
<reference evidence="12" key="1">
    <citation type="journal article" date="2019" name="Plant J.">
        <title>Chlorella vulgaris genome assembly and annotation reveals the molecular basis for metabolic acclimation to high light conditions.</title>
        <authorList>
            <person name="Cecchin M."/>
            <person name="Marcolungo L."/>
            <person name="Rossato M."/>
            <person name="Girolomoni L."/>
            <person name="Cosentino E."/>
            <person name="Cuine S."/>
            <person name="Li-Beisson Y."/>
            <person name="Delledonne M."/>
            <person name="Ballottari M."/>
        </authorList>
    </citation>
    <scope>NUCLEOTIDE SEQUENCE</scope>
    <source>
        <strain evidence="12">211/11P</strain>
    </source>
</reference>
<dbReference type="EMBL" id="SIDB01000011">
    <property type="protein sequence ID" value="KAI3426289.1"/>
    <property type="molecule type" value="Genomic_DNA"/>
</dbReference>
<dbReference type="Proteomes" id="UP001055712">
    <property type="component" value="Unassembled WGS sequence"/>
</dbReference>
<sequence>MLTNDSSANRLIIVAAASAAASSLLTYSVIRWRSGTFQHAHASRASLVEPSNGDLAATLADPYDPSPRAGHLVWDDYFMAVAFLSAQRSKDPNKQVGACIVDRNNIICGIGYNGFPRGCPDSRLPWAKKSASGNPLETKYPYVCHAEMNAILNKNGASVEGAKVFVTMFPCNECAKLMIQAGISEIVYHEAKDQPAQSDSPLITSSFNRDQQYAASRRLLALAGVKLRHHLFQRPIVLRLTNDARWPAVVSQLSSSSGGDAGGKRGNHLDGSSRQPDAETSTAAAPTTAVRAALQNGGLATGEASSAAAAAAAAAAATGAATRREQRGRDKRVGKPATQQQPEQQQHGQQQRGQQQQQQPPDLSGE</sequence>
<keyword evidence="13" id="KW-1185">Reference proteome</keyword>
<dbReference type="Gene3D" id="3.40.140.10">
    <property type="entry name" value="Cytidine Deaminase, domain 2"/>
    <property type="match status" value="1"/>
</dbReference>
<dbReference type="InterPro" id="IPR015517">
    <property type="entry name" value="dCMP_deaminase-rel"/>
</dbReference>
<dbReference type="GO" id="GO:0005737">
    <property type="term" value="C:cytoplasm"/>
    <property type="evidence" value="ECO:0007669"/>
    <property type="project" value="TreeGrafter"/>
</dbReference>
<feature type="compositionally biased region" description="Low complexity" evidence="9">
    <location>
        <begin position="339"/>
        <end position="366"/>
    </location>
</feature>
<evidence type="ECO:0000256" key="4">
    <source>
        <dbReference type="ARBA" id="ARBA00022727"/>
    </source>
</evidence>
<keyword evidence="4" id="KW-0545">Nucleotide biosynthesis</keyword>
<name>A0A9D4TID7_CHLVU</name>
<feature type="transmembrane region" description="Helical" evidence="10">
    <location>
        <begin position="12"/>
        <end position="30"/>
    </location>
</feature>
<dbReference type="EC" id="3.5.4.12" evidence="7"/>
<feature type="region of interest" description="Disordered" evidence="9">
    <location>
        <begin position="251"/>
        <end position="285"/>
    </location>
</feature>
<dbReference type="PROSITE" id="PS00903">
    <property type="entry name" value="CYT_DCMP_DEAMINASES_1"/>
    <property type="match status" value="1"/>
</dbReference>
<dbReference type="OrthoDB" id="6710946at2759"/>
<keyword evidence="10" id="KW-0472">Membrane</keyword>
<dbReference type="Pfam" id="PF00383">
    <property type="entry name" value="dCMP_cyt_deam_1"/>
    <property type="match status" value="1"/>
</dbReference>
<evidence type="ECO:0000256" key="1">
    <source>
        <dbReference type="ARBA" id="ARBA00001947"/>
    </source>
</evidence>
<protein>
    <recommendedName>
        <fullName evidence="8">dCMP deaminase</fullName>
        <ecNumber evidence="7">3.5.4.12</ecNumber>
    </recommendedName>
    <alternativeName>
        <fullName evidence="8">dCMP deaminase</fullName>
    </alternativeName>
</protein>
<organism evidence="12 13">
    <name type="scientific">Chlorella vulgaris</name>
    <name type="common">Green alga</name>
    <dbReference type="NCBI Taxonomy" id="3077"/>
    <lineage>
        <taxon>Eukaryota</taxon>
        <taxon>Viridiplantae</taxon>
        <taxon>Chlorophyta</taxon>
        <taxon>core chlorophytes</taxon>
        <taxon>Trebouxiophyceae</taxon>
        <taxon>Chlorellales</taxon>
        <taxon>Chlorellaceae</taxon>
        <taxon>Chlorella clade</taxon>
        <taxon>Chlorella</taxon>
    </lineage>
</organism>
<feature type="compositionally biased region" description="Low complexity" evidence="9">
    <location>
        <begin position="305"/>
        <end position="321"/>
    </location>
</feature>
<evidence type="ECO:0000313" key="13">
    <source>
        <dbReference type="Proteomes" id="UP001055712"/>
    </source>
</evidence>
<dbReference type="AlphaFoldDB" id="A0A9D4TID7"/>
<keyword evidence="3" id="KW-0479">Metal-binding</keyword>
<feature type="domain" description="CMP/dCMP-type deaminase" evidence="11">
    <location>
        <begin position="73"/>
        <end position="210"/>
    </location>
</feature>
<dbReference type="SUPFAM" id="SSF53927">
    <property type="entry name" value="Cytidine deaminase-like"/>
    <property type="match status" value="1"/>
</dbReference>
<dbReference type="FunFam" id="3.40.140.10:FF:000021">
    <property type="entry name" value="Deoxycytidylate deaminase"/>
    <property type="match status" value="1"/>
</dbReference>
<dbReference type="PANTHER" id="PTHR11086:SF18">
    <property type="entry name" value="DEOXYCYTIDYLATE DEAMINASE"/>
    <property type="match status" value="1"/>
</dbReference>
<dbReference type="GO" id="GO:0008270">
    <property type="term" value="F:zinc ion binding"/>
    <property type="evidence" value="ECO:0007669"/>
    <property type="project" value="InterPro"/>
</dbReference>